<reference evidence="4 5" key="1">
    <citation type="submission" date="2023-10" db="EMBL/GenBank/DDBJ databases">
        <title>Glaciecola aquimarina strain GGW-M5 nov., isolated from a coastal seawater.</title>
        <authorList>
            <person name="Bayburt H."/>
            <person name="Kim J.M."/>
            <person name="Choi B.J."/>
            <person name="Jeon C.O."/>
        </authorList>
    </citation>
    <scope>NUCLEOTIDE SEQUENCE [LARGE SCALE GENOMIC DNA]</scope>
    <source>
        <strain evidence="4 5">KCTC 32108</strain>
    </source>
</reference>
<gene>
    <name evidence="4" type="ORF">RS130_00190</name>
</gene>
<dbReference type="RefSeq" id="WP_316024248.1">
    <property type="nucleotide sequence ID" value="NZ_JAWDIO010000001.1"/>
</dbReference>
<dbReference type="InterPro" id="IPR036384">
    <property type="entry name" value="Tus_sf"/>
</dbReference>
<dbReference type="Proteomes" id="UP001247805">
    <property type="component" value="Unassembled WGS sequence"/>
</dbReference>
<keyword evidence="1" id="KW-0963">Cytoplasm</keyword>
<dbReference type="EMBL" id="JAWDIO010000001">
    <property type="protein sequence ID" value="MDU0352532.1"/>
    <property type="molecule type" value="Genomic_DNA"/>
</dbReference>
<keyword evidence="5" id="KW-1185">Reference proteome</keyword>
<sequence>MNLLLPLMADIKEHTKKLNALLSHIAILQTEVFSLPEYSKDDEIQLLGQGLKYCHVEHSSGKQALKLAQQAFIDMHIYDSNLSTRFTRKHLGLITINSHQGDIIQLCNSINRAKDEFKSEVQTLGNEDEKFKEVHKALPGLVTSMAYRKIHYRENVKTLYFNWAKRSRSEKVNIDKLIEQLENGTGKAAFRNLAQRERELAILDEHRHRTLRYKRPINIRPECSIRSNDNKMLGMTVGNPIIVFSPNSIRFTPLNTYSPSLNPVNQVVLNGNV</sequence>
<evidence type="ECO:0000256" key="3">
    <source>
        <dbReference type="ARBA" id="ARBA00023125"/>
    </source>
</evidence>
<dbReference type="InterPro" id="IPR008865">
    <property type="entry name" value="DNA_replication_term_site-bd"/>
</dbReference>
<name>A0ABU3SRA3_9ALTE</name>
<evidence type="ECO:0000256" key="2">
    <source>
        <dbReference type="ARBA" id="ARBA00022705"/>
    </source>
</evidence>
<dbReference type="Gene3D" id="3.30.54.10">
    <property type="match status" value="1"/>
</dbReference>
<comment type="caution">
    <text evidence="4">The sequence shown here is derived from an EMBL/GenBank/DDBJ whole genome shotgun (WGS) entry which is preliminary data.</text>
</comment>
<accession>A0ABU3SRA3</accession>
<dbReference type="Pfam" id="PF05472">
    <property type="entry name" value="Ter"/>
    <property type="match status" value="1"/>
</dbReference>
<protein>
    <submittedName>
        <fullName evidence="4">DNA replication terminus site-binding protein</fullName>
    </submittedName>
</protein>
<keyword evidence="3" id="KW-0238">DNA-binding</keyword>
<evidence type="ECO:0000256" key="1">
    <source>
        <dbReference type="ARBA" id="ARBA00022490"/>
    </source>
</evidence>
<dbReference type="SUPFAM" id="SSF56596">
    <property type="entry name" value="Replication terminator protein (Tus)"/>
    <property type="match status" value="1"/>
</dbReference>
<organism evidence="4 5">
    <name type="scientific">Paraglaciecola aquimarina</name>
    <dbReference type="NCBI Taxonomy" id="1235557"/>
    <lineage>
        <taxon>Bacteria</taxon>
        <taxon>Pseudomonadati</taxon>
        <taxon>Pseudomonadota</taxon>
        <taxon>Gammaproteobacteria</taxon>
        <taxon>Alteromonadales</taxon>
        <taxon>Alteromonadaceae</taxon>
        <taxon>Paraglaciecola</taxon>
    </lineage>
</organism>
<keyword evidence="2" id="KW-0235">DNA replication</keyword>
<dbReference type="Gene3D" id="3.50.14.10">
    <property type="entry name" value="Replication terminator Tus, domain 1 superfamily/Replication terminator Tus"/>
    <property type="match status" value="1"/>
</dbReference>
<dbReference type="InterPro" id="IPR036381">
    <property type="entry name" value="Tus_dom1"/>
</dbReference>
<evidence type="ECO:0000313" key="5">
    <source>
        <dbReference type="Proteomes" id="UP001247805"/>
    </source>
</evidence>
<proteinExistence type="predicted"/>
<evidence type="ECO:0000313" key="4">
    <source>
        <dbReference type="EMBL" id="MDU0352532.1"/>
    </source>
</evidence>